<feature type="domain" description="NusG-like N-terminal" evidence="2">
    <location>
        <begin position="24"/>
        <end position="86"/>
    </location>
</feature>
<dbReference type="EMBL" id="CU466930">
    <property type="protein sequence ID" value="CAO81321.1"/>
    <property type="molecule type" value="Genomic_DNA"/>
</dbReference>
<dbReference type="Proteomes" id="UP000002019">
    <property type="component" value="Chromosome"/>
</dbReference>
<gene>
    <name evidence="3" type="ordered locus">CLOAM1470</name>
</gene>
<dbReference type="KEGG" id="caci:CLOAM1470"/>
<evidence type="ECO:0000313" key="3">
    <source>
        <dbReference type="EMBL" id="CAO81321.1"/>
    </source>
</evidence>
<dbReference type="STRING" id="459349.CLOAM1470"/>
<reference evidence="3 4" key="1">
    <citation type="journal article" date="2008" name="J. Bacteriol.">
        <title>'Candidatus Cloacamonas acidaminovorans': genome sequence reconstruction provides a first glimpse of a new bacterial division.</title>
        <authorList>
            <person name="Pelletier E."/>
            <person name="Kreimeyer A."/>
            <person name="Bocs S."/>
            <person name="Rouy Z."/>
            <person name="Gyapay G."/>
            <person name="Chouari R."/>
            <person name="Riviere D."/>
            <person name="Ganesan A."/>
            <person name="Daegelen P."/>
            <person name="Sghir A."/>
            <person name="Cohen G.N."/>
            <person name="Medigue C."/>
            <person name="Weissenbach J."/>
            <person name="Le Paslier D."/>
        </authorList>
    </citation>
    <scope>NUCLEOTIDE SEQUENCE [LARGE SCALE GENOMIC DNA]</scope>
    <source>
        <strain evidence="4">Evry</strain>
    </source>
</reference>
<organism evidence="3 4">
    <name type="scientific">Cloacimonas acidaminovorans (strain Evry)</name>
    <dbReference type="NCBI Taxonomy" id="459349"/>
    <lineage>
        <taxon>Bacteria</taxon>
        <taxon>Pseudomonadati</taxon>
        <taxon>Candidatus Cloacimonadota</taxon>
        <taxon>Candidatus Cloacimonadia</taxon>
        <taxon>Candidatus Cloacimonadales</taxon>
        <taxon>Candidatus Cloacimonadaceae</taxon>
        <taxon>Candidatus Cloacimonas</taxon>
    </lineage>
</organism>
<sequence>MATHKPVYVDELYGELALFTDDRKWVVVHTKPRCEKKLADYAKQHQITYYLPQYTSKRVYQRRKVDVNKVLFPSYVFVGIDFKGKQELLISGYTVNFLKVNAQKELIDELQAIYYGRQKNVQMEPGLWLEKGLEVEIVNGPLKGIRGVVEDQSKLTEVRLQVNILKQAVLVKVRTQDIKIIGEFEIVEIDE</sequence>
<keyword evidence="1" id="KW-0804">Transcription</keyword>
<dbReference type="Gene3D" id="3.30.70.940">
    <property type="entry name" value="NusG, N-terminal domain"/>
    <property type="match status" value="1"/>
</dbReference>
<name>B0VET3_CLOAI</name>
<dbReference type="InterPro" id="IPR006645">
    <property type="entry name" value="NGN-like_dom"/>
</dbReference>
<evidence type="ECO:0000313" key="4">
    <source>
        <dbReference type="Proteomes" id="UP000002019"/>
    </source>
</evidence>
<dbReference type="AlphaFoldDB" id="B0VET3"/>
<dbReference type="HOGENOM" id="CLU_067287_5_1_0"/>
<dbReference type="Pfam" id="PF02357">
    <property type="entry name" value="NusG"/>
    <property type="match status" value="1"/>
</dbReference>
<dbReference type="RefSeq" id="WP_015425179.1">
    <property type="nucleotide sequence ID" value="NC_020449.1"/>
</dbReference>
<evidence type="ECO:0000259" key="2">
    <source>
        <dbReference type="Pfam" id="PF02357"/>
    </source>
</evidence>
<dbReference type="GO" id="GO:0006354">
    <property type="term" value="P:DNA-templated transcription elongation"/>
    <property type="evidence" value="ECO:0007669"/>
    <property type="project" value="InterPro"/>
</dbReference>
<dbReference type="CDD" id="cd09895">
    <property type="entry name" value="NGN_SP_UpxY"/>
    <property type="match status" value="1"/>
</dbReference>
<accession>B0VET3</accession>
<proteinExistence type="predicted"/>
<dbReference type="SUPFAM" id="SSF82679">
    <property type="entry name" value="N-utilization substance G protein NusG, N-terminal domain"/>
    <property type="match status" value="1"/>
</dbReference>
<dbReference type="eggNOG" id="COG0250">
    <property type="taxonomic scope" value="Bacteria"/>
</dbReference>
<evidence type="ECO:0000256" key="1">
    <source>
        <dbReference type="ARBA" id="ARBA00023163"/>
    </source>
</evidence>
<dbReference type="InterPro" id="IPR036735">
    <property type="entry name" value="NGN_dom_sf"/>
</dbReference>
<keyword evidence="4" id="KW-1185">Reference proteome</keyword>
<protein>
    <recommendedName>
        <fullName evidence="2">NusG-like N-terminal domain-containing protein</fullName>
    </recommendedName>
</protein>
<dbReference type="OrthoDB" id="9790639at2"/>